<dbReference type="PATRIC" id="fig|946077.3.peg.1548"/>
<dbReference type="InterPro" id="IPR025636">
    <property type="entry name" value="DUF4294"/>
</dbReference>
<evidence type="ECO:0008006" key="4">
    <source>
        <dbReference type="Google" id="ProtNLM"/>
    </source>
</evidence>
<evidence type="ECO:0000313" key="3">
    <source>
        <dbReference type="Proteomes" id="UP000005938"/>
    </source>
</evidence>
<dbReference type="eggNOG" id="ENOG502Z7JA">
    <property type="taxonomic scope" value="Bacteria"/>
</dbReference>
<feature type="chain" id="PRO_5003635385" description="DUF4294 domain-containing protein" evidence="1">
    <location>
        <begin position="19"/>
        <end position="225"/>
    </location>
</feature>
<accession>I0WF99</accession>
<proteinExistence type="predicted"/>
<organism evidence="2 3">
    <name type="scientific">Imtechella halotolerans K1</name>
    <dbReference type="NCBI Taxonomy" id="946077"/>
    <lineage>
        <taxon>Bacteria</taxon>
        <taxon>Pseudomonadati</taxon>
        <taxon>Bacteroidota</taxon>
        <taxon>Flavobacteriia</taxon>
        <taxon>Flavobacteriales</taxon>
        <taxon>Flavobacteriaceae</taxon>
        <taxon>Imtechella</taxon>
    </lineage>
</organism>
<reference evidence="2 3" key="1">
    <citation type="journal article" date="2012" name="J. Bacteriol.">
        <title>Genome Sequence of the Halotolerant Bacterium Imtechella halotolerans K1T.</title>
        <authorList>
            <person name="Kumar S."/>
            <person name="Vikram S."/>
            <person name="Subramanian S."/>
            <person name="Raghava G.P."/>
            <person name="Pinnaka A.K."/>
        </authorList>
    </citation>
    <scope>NUCLEOTIDE SEQUENCE [LARGE SCALE GENOMIC DNA]</scope>
    <source>
        <strain evidence="2 3">K1</strain>
    </source>
</reference>
<keyword evidence="1" id="KW-0732">Signal</keyword>
<evidence type="ECO:0000256" key="1">
    <source>
        <dbReference type="SAM" id="SignalP"/>
    </source>
</evidence>
<sequence>MKQFIYIIVLLFALNSQAQDPETGDPKYVIFLGDTIFREVIELEDVIVFDNLRFASHEERVRYYILRRRVLKVYPYAKLAADRLTEMNRVLDSLPKKSQKRKYTRRIQNYIEDEFTEELKKLTRTEGQILVKLIHRQTGETTFSLVKEYRSGWRAFWYNNTARMFNISLKKEYDPVNVQEDYVIEDILQRAFAAKILPKQASALKFDFLSLTNKWKTKTEDEKKL</sequence>
<feature type="signal peptide" evidence="1">
    <location>
        <begin position="1"/>
        <end position="18"/>
    </location>
</feature>
<dbReference type="Proteomes" id="UP000005938">
    <property type="component" value="Unassembled WGS sequence"/>
</dbReference>
<dbReference type="AlphaFoldDB" id="I0WF99"/>
<name>I0WF99_9FLAO</name>
<evidence type="ECO:0000313" key="2">
    <source>
        <dbReference type="EMBL" id="EID75065.1"/>
    </source>
</evidence>
<comment type="caution">
    <text evidence="2">The sequence shown here is derived from an EMBL/GenBank/DDBJ whole genome shotgun (WGS) entry which is preliminary data.</text>
</comment>
<dbReference type="EMBL" id="AJJU01000008">
    <property type="protein sequence ID" value="EID75065.1"/>
    <property type="molecule type" value="Genomic_DNA"/>
</dbReference>
<dbReference type="Pfam" id="PF14127">
    <property type="entry name" value="DUF4294"/>
    <property type="match status" value="1"/>
</dbReference>
<keyword evidence="3" id="KW-1185">Reference proteome</keyword>
<protein>
    <recommendedName>
        <fullName evidence="4">DUF4294 domain-containing protein</fullName>
    </recommendedName>
</protein>
<dbReference type="OrthoDB" id="1491885at2"/>
<dbReference type="STRING" id="946077.W5A_07662"/>
<gene>
    <name evidence="2" type="ORF">W5A_07662</name>
</gene>
<dbReference type="RefSeq" id="WP_008239125.1">
    <property type="nucleotide sequence ID" value="NZ_AJJU01000008.1"/>
</dbReference>